<dbReference type="NCBIfam" id="TIGR01444">
    <property type="entry name" value="fkbM_fam"/>
    <property type="match status" value="1"/>
</dbReference>
<sequence length="401" mass="44681">MSSITGSFIIVAPYKLAGWVWDESDPNVRCSVEVHVNDSPVAKLDANSKRQDLADSGIGDGCYAFFLDLDDYLVLGENTINVYADNIYELDYRNNRVEVTNNFKLPKFDPFFQQGLTLRRTKFGHLVLNGLDRGVDEALLEYGEWGVDEVDVFGAILSEGDIALDVGANLGASGLPMSKIVGNSGQVHCFEPQRYNFYRLCAHILMNQAENITPHNVAVGADSGSKVKIPAIDYSKIHSSGSVSVTHGRNGNYEVDCISLSDFCFEHDIQPSLIKVDVEGFEVNVIKGAQRLCERYAPAVYFECHAHSDFESIYNMLKSCNSDYQFYWHVARIFSNSNFNRSERDIYNGGGLSFNVLASVNPVDDINQPGFVPVASVAEFWPEERFPLSFRNKINIVKGEA</sequence>
<dbReference type="InterPro" id="IPR006342">
    <property type="entry name" value="FkbM_mtfrase"/>
</dbReference>
<dbReference type="OrthoDB" id="5679686at2"/>
<feature type="domain" description="Methyltransferase FkbM" evidence="1">
    <location>
        <begin position="165"/>
        <end position="322"/>
    </location>
</feature>
<accession>A0A8J2U5E4</accession>
<dbReference type="Pfam" id="PF05050">
    <property type="entry name" value="Methyltransf_21"/>
    <property type="match status" value="1"/>
</dbReference>
<dbReference type="InterPro" id="IPR052514">
    <property type="entry name" value="SAM-dependent_MTase"/>
</dbReference>
<evidence type="ECO:0000313" key="3">
    <source>
        <dbReference type="Proteomes" id="UP000619743"/>
    </source>
</evidence>
<dbReference type="InterPro" id="IPR029063">
    <property type="entry name" value="SAM-dependent_MTases_sf"/>
</dbReference>
<name>A0A8J2U5E4_9GAMM</name>
<dbReference type="EMBL" id="BMDX01000009">
    <property type="protein sequence ID" value="GGA78510.1"/>
    <property type="molecule type" value="Genomic_DNA"/>
</dbReference>
<dbReference type="SUPFAM" id="SSF53335">
    <property type="entry name" value="S-adenosyl-L-methionine-dependent methyltransferases"/>
    <property type="match status" value="1"/>
</dbReference>
<dbReference type="PANTHER" id="PTHR34203">
    <property type="entry name" value="METHYLTRANSFERASE, FKBM FAMILY PROTEIN"/>
    <property type="match status" value="1"/>
</dbReference>
<gene>
    <name evidence="2" type="ORF">GCM10011369_20510</name>
</gene>
<keyword evidence="3" id="KW-1185">Reference proteome</keyword>
<reference evidence="3" key="1">
    <citation type="journal article" date="2019" name="Int. J. Syst. Evol. Microbiol.">
        <title>The Global Catalogue of Microorganisms (GCM) 10K type strain sequencing project: providing services to taxonomists for standard genome sequencing and annotation.</title>
        <authorList>
            <consortium name="The Broad Institute Genomics Platform"/>
            <consortium name="The Broad Institute Genome Sequencing Center for Infectious Disease"/>
            <person name="Wu L."/>
            <person name="Ma J."/>
        </authorList>
    </citation>
    <scope>NUCLEOTIDE SEQUENCE [LARGE SCALE GENOMIC DNA]</scope>
    <source>
        <strain evidence="3">CGMCC 1.10130</strain>
    </source>
</reference>
<proteinExistence type="predicted"/>
<dbReference type="PANTHER" id="PTHR34203:SF15">
    <property type="entry name" value="SLL1173 PROTEIN"/>
    <property type="match status" value="1"/>
</dbReference>
<dbReference type="RefSeq" id="WP_087505724.1">
    <property type="nucleotide sequence ID" value="NZ_BMDX01000009.1"/>
</dbReference>
<dbReference type="AlphaFoldDB" id="A0A8J2U5E4"/>
<evidence type="ECO:0000259" key="1">
    <source>
        <dbReference type="Pfam" id="PF05050"/>
    </source>
</evidence>
<dbReference type="Gene3D" id="3.40.50.150">
    <property type="entry name" value="Vaccinia Virus protein VP39"/>
    <property type="match status" value="1"/>
</dbReference>
<dbReference type="Proteomes" id="UP000619743">
    <property type="component" value="Unassembled WGS sequence"/>
</dbReference>
<protein>
    <recommendedName>
        <fullName evidence="1">Methyltransferase FkbM domain-containing protein</fullName>
    </recommendedName>
</protein>
<organism evidence="2 3">
    <name type="scientific">Neiella marina</name>
    <dbReference type="NCBI Taxonomy" id="508461"/>
    <lineage>
        <taxon>Bacteria</taxon>
        <taxon>Pseudomonadati</taxon>
        <taxon>Pseudomonadota</taxon>
        <taxon>Gammaproteobacteria</taxon>
        <taxon>Alteromonadales</taxon>
        <taxon>Echinimonadaceae</taxon>
        <taxon>Neiella</taxon>
    </lineage>
</organism>
<evidence type="ECO:0000313" key="2">
    <source>
        <dbReference type="EMBL" id="GGA78510.1"/>
    </source>
</evidence>
<comment type="caution">
    <text evidence="2">The sequence shown here is derived from an EMBL/GenBank/DDBJ whole genome shotgun (WGS) entry which is preliminary data.</text>
</comment>